<proteinExistence type="predicted"/>
<reference evidence="2" key="1">
    <citation type="journal article" date="2019" name="Int. J. Syst. Evol. Microbiol.">
        <title>The Global Catalogue of Microorganisms (GCM) 10K type strain sequencing project: providing services to taxonomists for standard genome sequencing and annotation.</title>
        <authorList>
            <consortium name="The Broad Institute Genomics Platform"/>
            <consortium name="The Broad Institute Genome Sequencing Center for Infectious Disease"/>
            <person name="Wu L."/>
            <person name="Ma J."/>
        </authorList>
    </citation>
    <scope>NUCLEOTIDE SEQUENCE [LARGE SCALE GENOMIC DNA]</scope>
    <source>
        <strain evidence="2">TISTR 932</strain>
    </source>
</reference>
<protein>
    <submittedName>
        <fullName evidence="1">DNA alkylation repair protein</fullName>
    </submittedName>
</protein>
<dbReference type="CDD" id="cd07064">
    <property type="entry name" value="AlkD_like_1"/>
    <property type="match status" value="1"/>
</dbReference>
<dbReference type="InterPro" id="IPR014825">
    <property type="entry name" value="DNA_alkylation"/>
</dbReference>
<gene>
    <name evidence="1" type="ORF">ACFSR0_04910</name>
</gene>
<dbReference type="Gene3D" id="1.25.40.290">
    <property type="entry name" value="ARM repeat domains"/>
    <property type="match status" value="1"/>
</dbReference>
<dbReference type="PANTHER" id="PTHR34070">
    <property type="entry name" value="ARMADILLO-TYPE FOLD"/>
    <property type="match status" value="1"/>
</dbReference>
<keyword evidence="2" id="KW-1185">Reference proteome</keyword>
<dbReference type="PANTHER" id="PTHR34070:SF1">
    <property type="entry name" value="DNA ALKYLATION REPAIR PROTEIN"/>
    <property type="match status" value="1"/>
</dbReference>
<comment type="caution">
    <text evidence="1">The sequence shown here is derived from an EMBL/GenBank/DDBJ whole genome shotgun (WGS) entry which is preliminary data.</text>
</comment>
<dbReference type="Gene3D" id="1.20.1660.10">
    <property type="entry name" value="Hypothetical protein (EF3068)"/>
    <property type="match status" value="1"/>
</dbReference>
<name>A0ABW5TKY7_9ENTE</name>
<dbReference type="InterPro" id="IPR016024">
    <property type="entry name" value="ARM-type_fold"/>
</dbReference>
<sequence length="222" mass="26528">MYEEIIQILNEHRCATNAEKQAAYLKNHFVFFGIATPERRQLMRPYLKSWSQSSKIDWQLLTNLWQTDYRECQYVALDFLQSSQKQLIFEDVERMLPMIQTKQWWDSIDCFDQLLGTIGLSDARVGSLMLQWAEADDFWLRRIAIDHQLGRREQTNEQLLAAIILKNKRETDFFFKKAIGWALRDYSKTNPEWVKKFIEQNKDQLQSLSIREAMKHVLSKKE</sequence>
<dbReference type="Proteomes" id="UP001597427">
    <property type="component" value="Unassembled WGS sequence"/>
</dbReference>
<evidence type="ECO:0000313" key="1">
    <source>
        <dbReference type="EMBL" id="MFD2728766.1"/>
    </source>
</evidence>
<dbReference type="EMBL" id="JBHUMO010000033">
    <property type="protein sequence ID" value="MFD2728766.1"/>
    <property type="molecule type" value="Genomic_DNA"/>
</dbReference>
<evidence type="ECO:0000313" key="2">
    <source>
        <dbReference type="Proteomes" id="UP001597427"/>
    </source>
</evidence>
<accession>A0ABW5TKY7</accession>
<organism evidence="1 2">
    <name type="scientific">Enterococcus camelliae</name>
    <dbReference type="NCBI Taxonomy" id="453959"/>
    <lineage>
        <taxon>Bacteria</taxon>
        <taxon>Bacillati</taxon>
        <taxon>Bacillota</taxon>
        <taxon>Bacilli</taxon>
        <taxon>Lactobacillales</taxon>
        <taxon>Enterococcaceae</taxon>
        <taxon>Enterococcus</taxon>
    </lineage>
</organism>
<dbReference type="SUPFAM" id="SSF48371">
    <property type="entry name" value="ARM repeat"/>
    <property type="match status" value="1"/>
</dbReference>
<dbReference type="RefSeq" id="WP_379980482.1">
    <property type="nucleotide sequence ID" value="NZ_JBHUMO010000033.1"/>
</dbReference>
<dbReference type="Pfam" id="PF08713">
    <property type="entry name" value="DNA_alkylation"/>
    <property type="match status" value="1"/>
</dbReference>